<keyword evidence="1" id="KW-0472">Membrane</keyword>
<feature type="transmembrane region" description="Helical" evidence="1">
    <location>
        <begin position="12"/>
        <end position="34"/>
    </location>
</feature>
<keyword evidence="1" id="KW-0812">Transmembrane</keyword>
<dbReference type="Pfam" id="PF02325">
    <property type="entry name" value="CCB3_YggT"/>
    <property type="match status" value="1"/>
</dbReference>
<proteinExistence type="predicted"/>
<accession>A0A1G8PPV2</accession>
<reference evidence="3" key="1">
    <citation type="submission" date="2016-10" db="EMBL/GenBank/DDBJ databases">
        <authorList>
            <person name="Varghese N."/>
            <person name="Submissions S."/>
        </authorList>
    </citation>
    <scope>NUCLEOTIDE SEQUENCE [LARGE SCALE GENOMIC DNA]</scope>
    <source>
        <strain evidence="3">CGMCC 1.11022</strain>
    </source>
</reference>
<evidence type="ECO:0000256" key="1">
    <source>
        <dbReference type="SAM" id="Phobius"/>
    </source>
</evidence>
<dbReference type="InterPro" id="IPR003425">
    <property type="entry name" value="CCB3/YggT"/>
</dbReference>
<dbReference type="Proteomes" id="UP000198894">
    <property type="component" value="Unassembled WGS sequence"/>
</dbReference>
<keyword evidence="1" id="KW-1133">Transmembrane helix</keyword>
<dbReference type="GO" id="GO:0016020">
    <property type="term" value="C:membrane"/>
    <property type="evidence" value="ECO:0007669"/>
    <property type="project" value="InterPro"/>
</dbReference>
<dbReference type="AlphaFoldDB" id="A0A1G8PPV2"/>
<dbReference type="RefSeq" id="WP_091592308.1">
    <property type="nucleotide sequence ID" value="NZ_FNEE01000003.1"/>
</dbReference>
<evidence type="ECO:0000313" key="2">
    <source>
        <dbReference type="EMBL" id="SDI93900.1"/>
    </source>
</evidence>
<evidence type="ECO:0000313" key="3">
    <source>
        <dbReference type="Proteomes" id="UP000198894"/>
    </source>
</evidence>
<sequence length="102" mass="11917">MNDFWSYWYFHIPNFILAAVMYTLIGRLVLGLFVPESWDNYIWRFFKSVTDPFLRAVRSITPSILTQPVVIVFSVLWLMALRVFYLVFLINFGIAPMASQGG</sequence>
<protein>
    <submittedName>
        <fullName evidence="2">YGGT family protein</fullName>
    </submittedName>
</protein>
<organism evidence="2 3">
    <name type="scientific">Mesorhizobium muleiense</name>
    <dbReference type="NCBI Taxonomy" id="1004279"/>
    <lineage>
        <taxon>Bacteria</taxon>
        <taxon>Pseudomonadati</taxon>
        <taxon>Pseudomonadota</taxon>
        <taxon>Alphaproteobacteria</taxon>
        <taxon>Hyphomicrobiales</taxon>
        <taxon>Phyllobacteriaceae</taxon>
        <taxon>Mesorhizobium</taxon>
    </lineage>
</organism>
<name>A0A1G8PPV2_9HYPH</name>
<feature type="transmembrane region" description="Helical" evidence="1">
    <location>
        <begin position="69"/>
        <end position="94"/>
    </location>
</feature>
<keyword evidence="3" id="KW-1185">Reference proteome</keyword>
<dbReference type="EMBL" id="FNEE01000003">
    <property type="protein sequence ID" value="SDI93900.1"/>
    <property type="molecule type" value="Genomic_DNA"/>
</dbReference>
<gene>
    <name evidence="2" type="ORF">SAMN05428953_103338</name>
</gene>